<dbReference type="EMBL" id="KB456261">
    <property type="protein sequence ID" value="EMF15030.1"/>
    <property type="molecule type" value="Genomic_DNA"/>
</dbReference>
<dbReference type="InterPro" id="IPR013923">
    <property type="entry name" value="Autophagy-rel_prot_16_dom"/>
</dbReference>
<reference evidence="5 6" key="1">
    <citation type="journal article" date="2012" name="PLoS Pathog.">
        <title>Diverse lifestyles and strategies of plant pathogenesis encoded in the genomes of eighteen Dothideomycetes fungi.</title>
        <authorList>
            <person name="Ohm R.A."/>
            <person name="Feau N."/>
            <person name="Henrissat B."/>
            <person name="Schoch C.L."/>
            <person name="Horwitz B.A."/>
            <person name="Barry K.W."/>
            <person name="Condon B.J."/>
            <person name="Copeland A.C."/>
            <person name="Dhillon B."/>
            <person name="Glaser F."/>
            <person name="Hesse C.N."/>
            <person name="Kosti I."/>
            <person name="LaButti K."/>
            <person name="Lindquist E.A."/>
            <person name="Lucas S."/>
            <person name="Salamov A.A."/>
            <person name="Bradshaw R.E."/>
            <person name="Ciuffetti L."/>
            <person name="Hamelin R.C."/>
            <person name="Kema G.H.J."/>
            <person name="Lawrence C."/>
            <person name="Scott J.A."/>
            <person name="Spatafora J.W."/>
            <person name="Turgeon B.G."/>
            <person name="de Wit P.J.G.M."/>
            <person name="Zhong S."/>
            <person name="Goodwin S.B."/>
            <person name="Grigoriev I.V."/>
        </authorList>
    </citation>
    <scope>NUCLEOTIDE SEQUENCE [LARGE SCALE GENOMIC DNA]</scope>
    <source>
        <strain evidence="5 6">SO2202</strain>
    </source>
</reference>
<organism evidence="5 6">
    <name type="scientific">Sphaerulina musiva (strain SO2202)</name>
    <name type="common">Poplar stem canker fungus</name>
    <name type="synonym">Septoria musiva</name>
    <dbReference type="NCBI Taxonomy" id="692275"/>
    <lineage>
        <taxon>Eukaryota</taxon>
        <taxon>Fungi</taxon>
        <taxon>Dikarya</taxon>
        <taxon>Ascomycota</taxon>
        <taxon>Pezizomycotina</taxon>
        <taxon>Dothideomycetes</taxon>
        <taxon>Dothideomycetidae</taxon>
        <taxon>Mycosphaerellales</taxon>
        <taxon>Mycosphaerellaceae</taxon>
        <taxon>Sphaerulina</taxon>
    </lineage>
</organism>
<dbReference type="Pfam" id="PF08614">
    <property type="entry name" value="ATG16"/>
    <property type="match status" value="1"/>
</dbReference>
<evidence type="ECO:0000256" key="2">
    <source>
        <dbReference type="SAM" id="Coils"/>
    </source>
</evidence>
<evidence type="ECO:0000313" key="5">
    <source>
        <dbReference type="EMBL" id="EMF15030.1"/>
    </source>
</evidence>
<protein>
    <submittedName>
        <fullName evidence="5">Autophagy protein 16</fullName>
    </submittedName>
</protein>
<dbReference type="eggNOG" id="ENOG502S5CU">
    <property type="taxonomic scope" value="Eukaryota"/>
</dbReference>
<proteinExistence type="inferred from homology"/>
<feature type="compositionally biased region" description="Polar residues" evidence="3">
    <location>
        <begin position="61"/>
        <end position="71"/>
    </location>
</feature>
<dbReference type="STRING" id="692275.M3DAB3"/>
<gene>
    <name evidence="5" type="ORF">SEPMUDRAFT_147018</name>
</gene>
<name>M3DAB3_SPHMS</name>
<keyword evidence="2" id="KW-0175">Coiled coil</keyword>
<dbReference type="HOGENOM" id="CLU_082752_0_0_1"/>
<accession>M3DAB3</accession>
<evidence type="ECO:0000256" key="3">
    <source>
        <dbReference type="SAM" id="MobiDB-lite"/>
    </source>
</evidence>
<dbReference type="Proteomes" id="UP000016931">
    <property type="component" value="Unassembled WGS sequence"/>
</dbReference>
<dbReference type="OMA" id="VQACSQM"/>
<feature type="region of interest" description="Disordered" evidence="3">
    <location>
        <begin position="43"/>
        <end position="78"/>
    </location>
</feature>
<evidence type="ECO:0000259" key="4">
    <source>
        <dbReference type="Pfam" id="PF08614"/>
    </source>
</evidence>
<evidence type="ECO:0000313" key="6">
    <source>
        <dbReference type="Proteomes" id="UP000016931"/>
    </source>
</evidence>
<keyword evidence="6" id="KW-1185">Reference proteome</keyword>
<dbReference type="RefSeq" id="XP_016763151.1">
    <property type="nucleotide sequence ID" value="XM_016904032.1"/>
</dbReference>
<feature type="domain" description="Autophagy-related protein 16" evidence="4">
    <location>
        <begin position="7"/>
        <end position="201"/>
    </location>
</feature>
<sequence>MSNWIEQYSAALDARDAREQMHKPYIDAYTKLADRTAAAAAAAAKVPSSSTPALPDRTATPPKSQPRSSTKGPLPDSQAATDLVATLRTDLANTQRARASLQLQVSELTASLHQLQTTHKESSAQINLLTKQKAESERKLRDREEEIRGKAKLVEQAQDEMVSLQLQLFKAEEKRDELKEENKELVERWMRRVGEEVDRVNRDTGWE</sequence>
<dbReference type="GeneID" id="27901169"/>
<dbReference type="AlphaFoldDB" id="M3DAB3"/>
<dbReference type="Gene3D" id="1.20.5.170">
    <property type="match status" value="1"/>
</dbReference>
<comment type="similarity">
    <text evidence="1">Belongs to the ATG16 family.</text>
</comment>
<feature type="coiled-coil region" evidence="2">
    <location>
        <begin position="84"/>
        <end position="188"/>
    </location>
</feature>
<evidence type="ECO:0000256" key="1">
    <source>
        <dbReference type="ARBA" id="ARBA00005331"/>
    </source>
</evidence>
<dbReference type="CDD" id="cd22887">
    <property type="entry name" value="Atg16_CCD"/>
    <property type="match status" value="1"/>
</dbReference>
<dbReference type="OrthoDB" id="8949486at2759"/>